<keyword evidence="3" id="KW-1185">Reference proteome</keyword>
<dbReference type="InterPro" id="IPR038717">
    <property type="entry name" value="Tc1-like_DDE_dom"/>
</dbReference>
<protein>
    <recommendedName>
        <fullName evidence="1">Tc1-like transposase DDE domain-containing protein</fullName>
    </recommendedName>
</protein>
<name>J9VVE9_CRYN9</name>
<reference evidence="2 3" key="1">
    <citation type="journal article" date="2014" name="PLoS Genet.">
        <title>Analysis of the genome and transcriptome of Cryptococcus neoformans var. grubii reveals complex RNA expression and microevolution leading to virulence attenuation.</title>
        <authorList>
            <person name="Janbon G."/>
            <person name="Ormerod K.L."/>
            <person name="Paulet D."/>
            <person name="Byrnes E.J.III."/>
            <person name="Yadav V."/>
            <person name="Chatterjee G."/>
            <person name="Mullapudi N."/>
            <person name="Hon C.C."/>
            <person name="Billmyre R.B."/>
            <person name="Brunel F."/>
            <person name="Bahn Y.S."/>
            <person name="Chen W."/>
            <person name="Chen Y."/>
            <person name="Chow E.W."/>
            <person name="Coppee J.Y."/>
            <person name="Floyd-Averette A."/>
            <person name="Gaillardin C."/>
            <person name="Gerik K.J."/>
            <person name="Goldberg J."/>
            <person name="Gonzalez-Hilarion S."/>
            <person name="Gujja S."/>
            <person name="Hamlin J.L."/>
            <person name="Hsueh Y.P."/>
            <person name="Ianiri G."/>
            <person name="Jones S."/>
            <person name="Kodira C.D."/>
            <person name="Kozubowski L."/>
            <person name="Lam W."/>
            <person name="Marra M."/>
            <person name="Mesner L.D."/>
            <person name="Mieczkowski P.A."/>
            <person name="Moyrand F."/>
            <person name="Nielsen K."/>
            <person name="Proux C."/>
            <person name="Rossignol T."/>
            <person name="Schein J.E."/>
            <person name="Sun S."/>
            <person name="Wollschlaeger C."/>
            <person name="Wood I.A."/>
            <person name="Zeng Q."/>
            <person name="Neuveglise C."/>
            <person name="Newlon C.S."/>
            <person name="Perfect J.R."/>
            <person name="Lodge J.K."/>
            <person name="Idnurm A."/>
            <person name="Stajich J.E."/>
            <person name="Kronstad J.W."/>
            <person name="Sanyal K."/>
            <person name="Heitman J."/>
            <person name="Fraser J.A."/>
            <person name="Cuomo C.A."/>
            <person name="Dietrich F.S."/>
        </authorList>
    </citation>
    <scope>NUCLEOTIDE SEQUENCE [LARGE SCALE GENOMIC DNA]</scope>
    <source>
        <strain evidence="3">H99 / ATCC 208821 / CBS 10515 / FGSC 9487</strain>
    </source>
</reference>
<dbReference type="Proteomes" id="UP000010091">
    <property type="component" value="Chromosome 12"/>
</dbReference>
<dbReference type="GeneID" id="23889419"/>
<organism evidence="2 3">
    <name type="scientific">Cryptococcus neoformans (strain H99 / ATCC 208821 / CBS 10515 / FGSC 9487)</name>
    <name type="common">Cryptococcus neoformans var. grubii serotype A</name>
    <dbReference type="NCBI Taxonomy" id="235443"/>
    <lineage>
        <taxon>Eukaryota</taxon>
        <taxon>Fungi</taxon>
        <taxon>Dikarya</taxon>
        <taxon>Basidiomycota</taxon>
        <taxon>Agaricomycotina</taxon>
        <taxon>Tremellomycetes</taxon>
        <taxon>Tremellales</taxon>
        <taxon>Cryptococcaceae</taxon>
        <taxon>Cryptococcus</taxon>
        <taxon>Cryptococcus neoformans species complex</taxon>
    </lineage>
</organism>
<dbReference type="VEuPathDB" id="FungiDB:CNAG_06189"/>
<sequence>MASGPRPSPSTDSRYTEMVIKGVLGGEGGILRSLRSSGFENILVLDDEAPSHRAAVAKAARAEMGIETLDRPPSSPDLNPIENVWYPLKTKIAAFPRVATSLDEFWEQMQKAWDEIDLEQIRDLIDEMEQRRVAVWKAKGKPTQVLDYCKLYIESAYVLGFPENMHCRMIHAIDVIISIGRRTGSKWRRVHSFL</sequence>
<gene>
    <name evidence="2" type="ORF">CNAG_06189</name>
</gene>
<dbReference type="EMBL" id="CP003831">
    <property type="protein sequence ID" value="AFR98417.1"/>
    <property type="molecule type" value="Genomic_DNA"/>
</dbReference>
<dbReference type="InterPro" id="IPR036397">
    <property type="entry name" value="RNaseH_sf"/>
</dbReference>
<dbReference type="AlphaFoldDB" id="J9VVE9"/>
<dbReference type="HOGENOM" id="CLU_1402370_0_0_1"/>
<dbReference type="Pfam" id="PF13358">
    <property type="entry name" value="DDE_3"/>
    <property type="match status" value="1"/>
</dbReference>
<evidence type="ECO:0000259" key="1">
    <source>
        <dbReference type="Pfam" id="PF13358"/>
    </source>
</evidence>
<feature type="domain" description="Tc1-like transposase DDE" evidence="1">
    <location>
        <begin position="40"/>
        <end position="96"/>
    </location>
</feature>
<evidence type="ECO:0000313" key="2">
    <source>
        <dbReference type="EMBL" id="AFR98417.1"/>
    </source>
</evidence>
<proteinExistence type="predicted"/>
<dbReference type="KEGG" id="cng:CNAG_06189"/>
<evidence type="ECO:0000313" key="3">
    <source>
        <dbReference type="Proteomes" id="UP000010091"/>
    </source>
</evidence>
<dbReference type="Gene3D" id="3.30.420.10">
    <property type="entry name" value="Ribonuclease H-like superfamily/Ribonuclease H"/>
    <property type="match status" value="1"/>
</dbReference>
<dbReference type="GO" id="GO:0003676">
    <property type="term" value="F:nucleic acid binding"/>
    <property type="evidence" value="ECO:0007669"/>
    <property type="project" value="InterPro"/>
</dbReference>
<accession>J9VVE9</accession>
<dbReference type="RefSeq" id="XP_012053194.1">
    <property type="nucleotide sequence ID" value="XM_012197804.1"/>
</dbReference>